<organism evidence="2 3">
    <name type="scientific">Aspergillus avenaceus</name>
    <dbReference type="NCBI Taxonomy" id="36643"/>
    <lineage>
        <taxon>Eukaryota</taxon>
        <taxon>Fungi</taxon>
        <taxon>Dikarya</taxon>
        <taxon>Ascomycota</taxon>
        <taxon>Pezizomycotina</taxon>
        <taxon>Eurotiomycetes</taxon>
        <taxon>Eurotiomycetidae</taxon>
        <taxon>Eurotiales</taxon>
        <taxon>Aspergillaceae</taxon>
        <taxon>Aspergillus</taxon>
        <taxon>Aspergillus subgen. Circumdati</taxon>
    </lineage>
</organism>
<protein>
    <submittedName>
        <fullName evidence="2">Uncharacterized protein</fullName>
    </submittedName>
</protein>
<accession>A0A5N6TML0</accession>
<dbReference type="EMBL" id="ML742200">
    <property type="protein sequence ID" value="KAE8147596.1"/>
    <property type="molecule type" value="Genomic_DNA"/>
</dbReference>
<dbReference type="Proteomes" id="UP000325780">
    <property type="component" value="Unassembled WGS sequence"/>
</dbReference>
<gene>
    <name evidence="2" type="ORF">BDV25DRAFT_160043</name>
</gene>
<feature type="region of interest" description="Disordered" evidence="1">
    <location>
        <begin position="1"/>
        <end position="22"/>
    </location>
</feature>
<sequence length="59" mass="7610">MEAESFRRCRHEDHLPSQNHMRILRMNRQEDMHNWQQNREIMRHRVLEEDYQDHPRDRD</sequence>
<feature type="compositionally biased region" description="Basic and acidic residues" evidence="1">
    <location>
        <begin position="1"/>
        <end position="15"/>
    </location>
</feature>
<evidence type="ECO:0000313" key="3">
    <source>
        <dbReference type="Proteomes" id="UP000325780"/>
    </source>
</evidence>
<proteinExistence type="predicted"/>
<dbReference type="AlphaFoldDB" id="A0A5N6TML0"/>
<keyword evidence="3" id="KW-1185">Reference proteome</keyword>
<reference evidence="2 3" key="1">
    <citation type="submission" date="2019-04" db="EMBL/GenBank/DDBJ databases">
        <title>Friends and foes A comparative genomics study of 23 Aspergillus species from section Flavi.</title>
        <authorList>
            <consortium name="DOE Joint Genome Institute"/>
            <person name="Kjaerbolling I."/>
            <person name="Vesth T."/>
            <person name="Frisvad J.C."/>
            <person name="Nybo J.L."/>
            <person name="Theobald S."/>
            <person name="Kildgaard S."/>
            <person name="Isbrandt T."/>
            <person name="Kuo A."/>
            <person name="Sato A."/>
            <person name="Lyhne E.K."/>
            <person name="Kogle M.E."/>
            <person name="Wiebenga A."/>
            <person name="Kun R.S."/>
            <person name="Lubbers R.J."/>
            <person name="Makela M.R."/>
            <person name="Barry K."/>
            <person name="Chovatia M."/>
            <person name="Clum A."/>
            <person name="Daum C."/>
            <person name="Haridas S."/>
            <person name="He G."/>
            <person name="LaButti K."/>
            <person name="Lipzen A."/>
            <person name="Mondo S."/>
            <person name="Riley R."/>
            <person name="Salamov A."/>
            <person name="Simmons B.A."/>
            <person name="Magnuson J.K."/>
            <person name="Henrissat B."/>
            <person name="Mortensen U.H."/>
            <person name="Larsen T.O."/>
            <person name="Devries R.P."/>
            <person name="Grigoriev I.V."/>
            <person name="Machida M."/>
            <person name="Baker S.E."/>
            <person name="Andersen M.R."/>
        </authorList>
    </citation>
    <scope>NUCLEOTIDE SEQUENCE [LARGE SCALE GENOMIC DNA]</scope>
    <source>
        <strain evidence="2 3">IBT 18842</strain>
    </source>
</reference>
<name>A0A5N6TML0_ASPAV</name>
<evidence type="ECO:0000313" key="2">
    <source>
        <dbReference type="EMBL" id="KAE8147596.1"/>
    </source>
</evidence>
<evidence type="ECO:0000256" key="1">
    <source>
        <dbReference type="SAM" id="MobiDB-lite"/>
    </source>
</evidence>